<dbReference type="PANTHER" id="PTHR13947:SF37">
    <property type="entry name" value="LD18367P"/>
    <property type="match status" value="1"/>
</dbReference>
<dbReference type="AlphaFoldDB" id="A0AAD5SXI9"/>
<evidence type="ECO:0000259" key="2">
    <source>
        <dbReference type="PROSITE" id="PS51186"/>
    </source>
</evidence>
<evidence type="ECO:0000313" key="3">
    <source>
        <dbReference type="EMBL" id="KAJ3116444.1"/>
    </source>
</evidence>
<dbReference type="PROSITE" id="PS51186">
    <property type="entry name" value="GNAT"/>
    <property type="match status" value="1"/>
</dbReference>
<keyword evidence="4" id="KW-1185">Reference proteome</keyword>
<proteinExistence type="predicted"/>
<organism evidence="3 4">
    <name type="scientific">Physocladia obscura</name>
    <dbReference type="NCBI Taxonomy" id="109957"/>
    <lineage>
        <taxon>Eukaryota</taxon>
        <taxon>Fungi</taxon>
        <taxon>Fungi incertae sedis</taxon>
        <taxon>Chytridiomycota</taxon>
        <taxon>Chytridiomycota incertae sedis</taxon>
        <taxon>Chytridiomycetes</taxon>
        <taxon>Chytridiales</taxon>
        <taxon>Chytriomycetaceae</taxon>
        <taxon>Physocladia</taxon>
    </lineage>
</organism>
<accession>A0AAD5SXI9</accession>
<keyword evidence="1" id="KW-0808">Transferase</keyword>
<dbReference type="Gene3D" id="3.40.630.30">
    <property type="match status" value="1"/>
</dbReference>
<dbReference type="GO" id="GO:0008080">
    <property type="term" value="F:N-acetyltransferase activity"/>
    <property type="evidence" value="ECO:0007669"/>
    <property type="project" value="InterPro"/>
</dbReference>
<reference evidence="3" key="1">
    <citation type="submission" date="2020-05" db="EMBL/GenBank/DDBJ databases">
        <title>Phylogenomic resolution of chytrid fungi.</title>
        <authorList>
            <person name="Stajich J.E."/>
            <person name="Amses K."/>
            <person name="Simmons R."/>
            <person name="Seto K."/>
            <person name="Myers J."/>
            <person name="Bonds A."/>
            <person name="Quandt C.A."/>
            <person name="Barry K."/>
            <person name="Liu P."/>
            <person name="Grigoriev I."/>
            <person name="Longcore J.E."/>
            <person name="James T.Y."/>
        </authorList>
    </citation>
    <scope>NUCLEOTIDE SEQUENCE</scope>
    <source>
        <strain evidence="3">JEL0513</strain>
    </source>
</reference>
<dbReference type="CDD" id="cd04301">
    <property type="entry name" value="NAT_SF"/>
    <property type="match status" value="1"/>
</dbReference>
<dbReference type="PANTHER" id="PTHR13947">
    <property type="entry name" value="GNAT FAMILY N-ACETYLTRANSFERASE"/>
    <property type="match status" value="1"/>
</dbReference>
<gene>
    <name evidence="3" type="ORF">HK100_001067</name>
</gene>
<dbReference type="EMBL" id="JADGJH010001229">
    <property type="protein sequence ID" value="KAJ3116444.1"/>
    <property type="molecule type" value="Genomic_DNA"/>
</dbReference>
<evidence type="ECO:0000256" key="1">
    <source>
        <dbReference type="ARBA" id="ARBA00022679"/>
    </source>
</evidence>
<feature type="domain" description="N-acetyltransferase" evidence="2">
    <location>
        <begin position="32"/>
        <end position="196"/>
    </location>
</feature>
<dbReference type="Pfam" id="PF13508">
    <property type="entry name" value="Acetyltransf_7"/>
    <property type="match status" value="1"/>
</dbReference>
<protein>
    <recommendedName>
        <fullName evidence="2">N-acetyltransferase domain-containing protein</fullName>
    </recommendedName>
</protein>
<dbReference type="Proteomes" id="UP001211907">
    <property type="component" value="Unassembled WGS sequence"/>
</dbReference>
<name>A0AAD5SXI9_9FUNG</name>
<comment type="caution">
    <text evidence="3">The sequence shown here is derived from an EMBL/GenBank/DDBJ whole genome shotgun (WGS) entry which is preliminary data.</text>
</comment>
<dbReference type="InterPro" id="IPR050769">
    <property type="entry name" value="NAT_camello-type"/>
</dbReference>
<dbReference type="InterPro" id="IPR000182">
    <property type="entry name" value="GNAT_dom"/>
</dbReference>
<evidence type="ECO:0000313" key="4">
    <source>
        <dbReference type="Proteomes" id="UP001211907"/>
    </source>
</evidence>
<sequence length="196" mass="22124">MMNQQSQHVRFRVETVSLESESARRLIVHFKDELLAANPKLENYSWTISAADFTLPRGTFIVVYAQIVFPDGTEHEFEAGCGAVRKIKIGEMDAKMLGFTLDDVRLTSKEQTSFVGELKRMFVAKKFRGNRIGSLIVNSLKKIAKEECGISLLLLETATYLPDAIKLYEKNGFQKIPLYGDAYVRADEAVCMKMSV</sequence>
<dbReference type="SUPFAM" id="SSF55729">
    <property type="entry name" value="Acyl-CoA N-acyltransferases (Nat)"/>
    <property type="match status" value="1"/>
</dbReference>
<dbReference type="InterPro" id="IPR016181">
    <property type="entry name" value="Acyl_CoA_acyltransferase"/>
</dbReference>